<name>A0A1M7JY70_9RHOB</name>
<dbReference type="AlphaFoldDB" id="A0A1M7JY70"/>
<keyword evidence="2" id="KW-1185">Reference proteome</keyword>
<evidence type="ECO:0000313" key="2">
    <source>
        <dbReference type="Proteomes" id="UP000322545"/>
    </source>
</evidence>
<reference evidence="1 2" key="1">
    <citation type="submission" date="2016-11" db="EMBL/GenBank/DDBJ databases">
        <authorList>
            <person name="Varghese N."/>
            <person name="Submissions S."/>
        </authorList>
    </citation>
    <scope>NUCLEOTIDE SEQUENCE [LARGE SCALE GENOMIC DNA]</scope>
    <source>
        <strain evidence="1 2">DSM 28249</strain>
    </source>
</reference>
<protein>
    <submittedName>
        <fullName evidence="1">Uncharacterized protein</fullName>
    </submittedName>
</protein>
<evidence type="ECO:0000313" key="1">
    <source>
        <dbReference type="EMBL" id="SHM58000.1"/>
    </source>
</evidence>
<dbReference type="EMBL" id="FRCB01000009">
    <property type="protein sequence ID" value="SHM58000.1"/>
    <property type="molecule type" value="Genomic_DNA"/>
</dbReference>
<gene>
    <name evidence="1" type="ORF">SAMN05443432_109122</name>
</gene>
<dbReference type="Proteomes" id="UP000322545">
    <property type="component" value="Unassembled WGS sequence"/>
</dbReference>
<organism evidence="1 2">
    <name type="scientific">Roseovarius litoreus</name>
    <dbReference type="NCBI Taxonomy" id="1155722"/>
    <lineage>
        <taxon>Bacteria</taxon>
        <taxon>Pseudomonadati</taxon>
        <taxon>Pseudomonadota</taxon>
        <taxon>Alphaproteobacteria</taxon>
        <taxon>Rhodobacterales</taxon>
        <taxon>Roseobacteraceae</taxon>
        <taxon>Roseovarius</taxon>
    </lineage>
</organism>
<proteinExistence type="predicted"/>
<accession>A0A1M7JY70</accession>
<sequence length="40" mass="4361">MDIFCGRLARLVAFPNEGKADAKTHNRTGCSMILPVWAAV</sequence>